<evidence type="ECO:0000259" key="1">
    <source>
        <dbReference type="PROSITE" id="PS50181"/>
    </source>
</evidence>
<accession>A0A2G5CM03</accession>
<dbReference type="Pfam" id="PF23622">
    <property type="entry name" value="LRR_At1g61320_AtMIF1"/>
    <property type="match status" value="1"/>
</dbReference>
<sequence>MGVKQMKNSKISIYNISDLPADILSFILSLLTIKEAARSSILSRRWRYLWKTSVASSLTLNLDVLFLGLIDPPNNEFGDCVAGKFCDGLAHECGRLPQSNLSDHVGFVYQILHLDHSCVKDSFRLRFYVEKEADRIDRWTDMAIAQTKDFAHHIDRWIEIAIAKRCQHFGIVLSHFVIRREIYRDGNLYYPFPCLFSSQEVGLNFMGLKRCSVRSLDSSRFNSLVDLRLKNVHIDGDSIVSILSCCPDLEKLFLYNCYKLLNLKISGRSLKLKHLTILFCLDLEKIEVNAKNLIRLQYCGDCVEFVLVNVPHLSDVIFRTERGGSCGALTYARGKLSSDVPQLESLILSVVPIEEHKICRQLTLFANLKKLVLLVETCRGTLWGFIPLLQASPYLRKFELHLNIWNNMGEEHGLMEKPSDFPHLHLKEITLSGFIGRPHDIEFAAYLLNNATTLERLTIFCKRLFYDPQSTTLYYLSREDVEKLAAKPSLKCKKTAAGVLEQLRNLEPPGIELLFA</sequence>
<dbReference type="InterPro" id="IPR053772">
    <property type="entry name" value="At1g61320/At1g61330-like"/>
</dbReference>
<dbReference type="CDD" id="cd22160">
    <property type="entry name" value="F-box_AtFBL13-like"/>
    <property type="match status" value="1"/>
</dbReference>
<dbReference type="Proteomes" id="UP000230069">
    <property type="component" value="Unassembled WGS sequence"/>
</dbReference>
<evidence type="ECO:0000313" key="3">
    <source>
        <dbReference type="Proteomes" id="UP000230069"/>
    </source>
</evidence>
<dbReference type="InterPro" id="IPR053781">
    <property type="entry name" value="F-box_AtFBL13-like"/>
</dbReference>
<dbReference type="Gene3D" id="3.80.10.10">
    <property type="entry name" value="Ribonuclease Inhibitor"/>
    <property type="match status" value="1"/>
</dbReference>
<dbReference type="Gene3D" id="1.20.1280.50">
    <property type="match status" value="1"/>
</dbReference>
<evidence type="ECO:0000313" key="2">
    <source>
        <dbReference type="EMBL" id="PIA32314.1"/>
    </source>
</evidence>
<dbReference type="Pfam" id="PF00646">
    <property type="entry name" value="F-box"/>
    <property type="match status" value="1"/>
</dbReference>
<dbReference type="PANTHER" id="PTHR34145:SF28">
    <property type="entry name" value="F-BOX DOMAIN-CONTAINING PROTEIN"/>
    <property type="match status" value="1"/>
</dbReference>
<dbReference type="InterPro" id="IPR032675">
    <property type="entry name" value="LRR_dom_sf"/>
</dbReference>
<proteinExistence type="predicted"/>
<dbReference type="EMBL" id="KZ305062">
    <property type="protein sequence ID" value="PIA32314.1"/>
    <property type="molecule type" value="Genomic_DNA"/>
</dbReference>
<dbReference type="PROSITE" id="PS50181">
    <property type="entry name" value="FBOX"/>
    <property type="match status" value="1"/>
</dbReference>
<keyword evidence="3" id="KW-1185">Reference proteome</keyword>
<reference evidence="2 3" key="1">
    <citation type="submission" date="2017-09" db="EMBL/GenBank/DDBJ databases">
        <title>WGS assembly of Aquilegia coerulea Goldsmith.</title>
        <authorList>
            <person name="Hodges S."/>
            <person name="Kramer E."/>
            <person name="Nordborg M."/>
            <person name="Tomkins J."/>
            <person name="Borevitz J."/>
            <person name="Derieg N."/>
            <person name="Yan J."/>
            <person name="Mihaltcheva S."/>
            <person name="Hayes R.D."/>
            <person name="Rokhsar D."/>
        </authorList>
    </citation>
    <scope>NUCLEOTIDE SEQUENCE [LARGE SCALE GENOMIC DNA]</scope>
    <source>
        <strain evidence="3">cv. Goldsmith</strain>
    </source>
</reference>
<protein>
    <recommendedName>
        <fullName evidence="1">F-box domain-containing protein</fullName>
    </recommendedName>
</protein>
<name>A0A2G5CM03_AQUCA</name>
<dbReference type="OrthoDB" id="613853at2759"/>
<dbReference type="PANTHER" id="PTHR34145">
    <property type="entry name" value="OS02G0105600 PROTEIN"/>
    <property type="match status" value="1"/>
</dbReference>
<gene>
    <name evidence="2" type="ORF">AQUCO_04500132v1</name>
</gene>
<dbReference type="InterPro" id="IPR001810">
    <property type="entry name" value="F-box_dom"/>
</dbReference>
<organism evidence="2 3">
    <name type="scientific">Aquilegia coerulea</name>
    <name type="common">Rocky mountain columbine</name>
    <dbReference type="NCBI Taxonomy" id="218851"/>
    <lineage>
        <taxon>Eukaryota</taxon>
        <taxon>Viridiplantae</taxon>
        <taxon>Streptophyta</taxon>
        <taxon>Embryophyta</taxon>
        <taxon>Tracheophyta</taxon>
        <taxon>Spermatophyta</taxon>
        <taxon>Magnoliopsida</taxon>
        <taxon>Ranunculales</taxon>
        <taxon>Ranunculaceae</taxon>
        <taxon>Thalictroideae</taxon>
        <taxon>Aquilegia</taxon>
    </lineage>
</organism>
<feature type="domain" description="F-box" evidence="1">
    <location>
        <begin position="13"/>
        <end position="62"/>
    </location>
</feature>
<dbReference type="SUPFAM" id="SSF81383">
    <property type="entry name" value="F-box domain"/>
    <property type="match status" value="1"/>
</dbReference>
<dbReference type="SUPFAM" id="SSF52047">
    <property type="entry name" value="RNI-like"/>
    <property type="match status" value="1"/>
</dbReference>
<dbReference type="InterPro" id="IPR055357">
    <property type="entry name" value="LRR_At1g61320_AtMIF1"/>
</dbReference>
<dbReference type="AlphaFoldDB" id="A0A2G5CM03"/>
<dbReference type="InterPro" id="IPR036047">
    <property type="entry name" value="F-box-like_dom_sf"/>
</dbReference>